<evidence type="ECO:0000256" key="1">
    <source>
        <dbReference type="SAM" id="Coils"/>
    </source>
</evidence>
<sequence>MIKLMLLGLLQQRDLTGYEIIQYLKLSHAESWAGIKIGSIYYALNKMEESELIKVQCIENIGNRSRTFYSITEKGEDFFETELEDILSKVDLNFPNSLYTAVTFLGKLPYEKAINAINIHIKNLEKELLNWKAAEKSKEKVQSKPLPSYMKALLKNGCTHIEVNIEFLKEIKELLHKESFEVHLPPLNKIGKGEKDYES</sequence>
<reference evidence="3 4" key="1">
    <citation type="submission" date="2018-08" db="EMBL/GenBank/DDBJ databases">
        <title>Murine metabolic-syndrome-specific gut microbial biobank.</title>
        <authorList>
            <person name="Liu C."/>
        </authorList>
    </citation>
    <scope>NUCLEOTIDE SEQUENCE [LARGE SCALE GENOMIC DNA]</scope>
    <source>
        <strain evidence="3 4">583</strain>
    </source>
</reference>
<dbReference type="OrthoDB" id="9808762at2"/>
<feature type="domain" description="Transcription regulator PadR N-terminal" evidence="2">
    <location>
        <begin position="6"/>
        <end position="79"/>
    </location>
</feature>
<name>A0A845R5C5_9CLOT</name>
<dbReference type="Proteomes" id="UP000467132">
    <property type="component" value="Unassembled WGS sequence"/>
</dbReference>
<feature type="coiled-coil region" evidence="1">
    <location>
        <begin position="114"/>
        <end position="141"/>
    </location>
</feature>
<proteinExistence type="predicted"/>
<dbReference type="InterPro" id="IPR036390">
    <property type="entry name" value="WH_DNA-bd_sf"/>
</dbReference>
<dbReference type="InterPro" id="IPR036388">
    <property type="entry name" value="WH-like_DNA-bd_sf"/>
</dbReference>
<keyword evidence="4" id="KW-1185">Reference proteome</keyword>
<dbReference type="EMBL" id="QXXA01000014">
    <property type="protein sequence ID" value="NBI07713.1"/>
    <property type="molecule type" value="Genomic_DNA"/>
</dbReference>
<organism evidence="3 4">
    <name type="scientific">Senegalia massiliensis</name>
    <dbReference type="NCBI Taxonomy" id="1720316"/>
    <lineage>
        <taxon>Bacteria</taxon>
        <taxon>Bacillati</taxon>
        <taxon>Bacillota</taxon>
        <taxon>Clostridia</taxon>
        <taxon>Eubacteriales</taxon>
        <taxon>Clostridiaceae</taxon>
        <taxon>Senegalia</taxon>
    </lineage>
</organism>
<comment type="caution">
    <text evidence="3">The sequence shown here is derived from an EMBL/GenBank/DDBJ whole genome shotgun (WGS) entry which is preliminary data.</text>
</comment>
<evidence type="ECO:0000259" key="2">
    <source>
        <dbReference type="Pfam" id="PF03551"/>
    </source>
</evidence>
<dbReference type="Gene3D" id="1.10.10.10">
    <property type="entry name" value="Winged helix-like DNA-binding domain superfamily/Winged helix DNA-binding domain"/>
    <property type="match status" value="1"/>
</dbReference>
<dbReference type="SUPFAM" id="SSF46785">
    <property type="entry name" value="Winged helix' DNA-binding domain"/>
    <property type="match status" value="1"/>
</dbReference>
<evidence type="ECO:0000313" key="3">
    <source>
        <dbReference type="EMBL" id="NBI07713.1"/>
    </source>
</evidence>
<dbReference type="RefSeq" id="WP_160198182.1">
    <property type="nucleotide sequence ID" value="NZ_QXXA01000014.1"/>
</dbReference>
<dbReference type="InterPro" id="IPR005149">
    <property type="entry name" value="Tscrpt_reg_PadR_N"/>
</dbReference>
<keyword evidence="1" id="KW-0175">Coiled coil</keyword>
<dbReference type="Pfam" id="PF03551">
    <property type="entry name" value="PadR"/>
    <property type="match status" value="1"/>
</dbReference>
<dbReference type="AlphaFoldDB" id="A0A845R5C5"/>
<evidence type="ECO:0000313" key="4">
    <source>
        <dbReference type="Proteomes" id="UP000467132"/>
    </source>
</evidence>
<dbReference type="PANTHER" id="PTHR43252">
    <property type="entry name" value="TRANSCRIPTIONAL REGULATOR YQJI"/>
    <property type="match status" value="1"/>
</dbReference>
<protein>
    <submittedName>
        <fullName evidence="3">PadR family transcriptional regulator</fullName>
    </submittedName>
</protein>
<accession>A0A845R5C5</accession>
<gene>
    <name evidence="3" type="ORF">D3Z33_12700</name>
</gene>
<dbReference type="PANTHER" id="PTHR43252:SF7">
    <property type="entry name" value="TRANSCRIPTIONAL REGULATOR YQJI"/>
    <property type="match status" value="1"/>
</dbReference>